<name>A0A7T0M4M4_9SPIT</name>
<feature type="transmembrane region" description="Helical" evidence="1">
    <location>
        <begin position="50"/>
        <end position="70"/>
    </location>
</feature>
<geneLocation type="mitochondrion" evidence="2"/>
<feature type="transmembrane region" description="Helical" evidence="1">
    <location>
        <begin position="12"/>
        <end position="30"/>
    </location>
</feature>
<feature type="transmembrane region" description="Helical" evidence="1">
    <location>
        <begin position="495"/>
        <end position="516"/>
    </location>
</feature>
<organism evidence="2">
    <name type="scientific">Strombidium cf. sulcatum</name>
    <dbReference type="NCBI Taxonomy" id="2793073"/>
    <lineage>
        <taxon>Eukaryota</taxon>
        <taxon>Sar</taxon>
        <taxon>Alveolata</taxon>
        <taxon>Ciliophora</taxon>
        <taxon>Intramacronucleata</taxon>
        <taxon>Spirotrichea</taxon>
        <taxon>Oligotrichia</taxon>
        <taxon>Strombidiidae</taxon>
        <taxon>Strombidium</taxon>
    </lineage>
</organism>
<sequence length="530" mass="63297">MIYRIITVSLNVVFFNLVIVLFTLPLYHIHFSNPFIDVTLRSWFNESLLLIYYFLWTNFWYIWLLVIFIFKLIWNFKENNTTIVISLISFMFMLLVIYSSSFYFSYSPLYLQLNYNYLLNNLLYNPFNKIHPFIFYLSTFLFIYIITSKNFNKPQSYNLLLYLPFSLLLGSWWALQEGSWGGWWNWDISEIFGLIFFILFLFIIHINKKRQSTLLQHLTICFSFTLSYTLYLLLQLSFTSASHNFGLISPGSFIFISYNLIILIVLVLVNILLFKFLLLKLTIYFGTYSINSLNTLKYILISLLTYSILYAFSNSLEILPIFGGITIFLIYNIKFKTLSVGVLVLLISLYYISLRLFVLVAVLYFLFNLNFLLILLLPLISKKKFDLMGLHGKLFIFLLYSLTSIGDSSTQFYDLYHLFSRLDYGIFDFFLTPNFTLDISYFFYWTYSFTNSSYFDFTYNFSAVFSKLFSIKFILPLNLDLIYQNLTKLFSNYKYLISFTEYFPTVFLIYLIYLLLNLYIYKFKNFQINN</sequence>
<dbReference type="RefSeq" id="YP_010049528.1">
    <property type="nucleotide sequence ID" value="NC_054369.1"/>
</dbReference>
<dbReference type="EMBL" id="MT471316">
    <property type="protein sequence ID" value="QPL15933.1"/>
    <property type="molecule type" value="Genomic_DNA"/>
</dbReference>
<keyword evidence="2" id="KW-0496">Mitochondrion</keyword>
<feature type="transmembrane region" description="Helical" evidence="1">
    <location>
        <begin position="363"/>
        <end position="380"/>
    </location>
</feature>
<feature type="transmembrane region" description="Helical" evidence="1">
    <location>
        <begin position="426"/>
        <end position="445"/>
    </location>
</feature>
<dbReference type="AlphaFoldDB" id="A0A7T0M4M4"/>
<proteinExistence type="predicted"/>
<feature type="transmembrane region" description="Helical" evidence="1">
    <location>
        <begin position="214"/>
        <end position="234"/>
    </location>
</feature>
<feature type="transmembrane region" description="Helical" evidence="1">
    <location>
        <begin position="130"/>
        <end position="147"/>
    </location>
</feature>
<feature type="transmembrane region" description="Helical" evidence="1">
    <location>
        <begin position="340"/>
        <end position="357"/>
    </location>
</feature>
<keyword evidence="1" id="KW-1133">Transmembrane helix</keyword>
<gene>
    <name evidence="2" type="primary">ccmf</name>
</gene>
<feature type="transmembrane region" description="Helical" evidence="1">
    <location>
        <begin position="159"/>
        <end position="176"/>
    </location>
</feature>
<reference evidence="2" key="1">
    <citation type="submission" date="2020-05" db="EMBL/GenBank/DDBJ databases">
        <title>Characterization and comparative analysis of mitochondrial genomes of the highly differentiated ciliated protists shed light on the diversity and evolution of the linear molecular architecture.</title>
        <authorList>
            <person name="Zhang T."/>
            <person name="Li C."/>
            <person name="Zhang X."/>
            <person name="Wang C."/>
            <person name="Roger A.J."/>
            <person name="Song W."/>
            <person name="Gao F."/>
        </authorList>
    </citation>
    <scope>NUCLEOTIDE SEQUENCE</scope>
</reference>
<protein>
    <submittedName>
        <fullName evidence="2">Ccmf</fullName>
    </submittedName>
</protein>
<keyword evidence="1" id="KW-0812">Transmembrane</keyword>
<accession>A0A7T0M4M4</accession>
<evidence type="ECO:0000256" key="1">
    <source>
        <dbReference type="SAM" id="Phobius"/>
    </source>
</evidence>
<feature type="transmembrane region" description="Helical" evidence="1">
    <location>
        <begin position="188"/>
        <end position="207"/>
    </location>
</feature>
<dbReference type="GeneID" id="63661349"/>
<feature type="transmembrane region" description="Helical" evidence="1">
    <location>
        <begin position="82"/>
        <end position="106"/>
    </location>
</feature>
<keyword evidence="1" id="KW-0472">Membrane</keyword>
<feature type="transmembrane region" description="Helical" evidence="1">
    <location>
        <begin position="387"/>
        <end position="406"/>
    </location>
</feature>
<feature type="transmembrane region" description="Helical" evidence="1">
    <location>
        <begin position="254"/>
        <end position="274"/>
    </location>
</feature>
<feature type="transmembrane region" description="Helical" evidence="1">
    <location>
        <begin position="318"/>
        <end position="333"/>
    </location>
</feature>
<evidence type="ECO:0000313" key="2">
    <source>
        <dbReference type="EMBL" id="QPL15933.1"/>
    </source>
</evidence>
<feature type="transmembrane region" description="Helical" evidence="1">
    <location>
        <begin position="457"/>
        <end position="475"/>
    </location>
</feature>